<evidence type="ECO:0008006" key="3">
    <source>
        <dbReference type="Google" id="ProtNLM"/>
    </source>
</evidence>
<dbReference type="Proteomes" id="UP001610446">
    <property type="component" value="Unassembled WGS sequence"/>
</dbReference>
<evidence type="ECO:0000313" key="1">
    <source>
        <dbReference type="EMBL" id="KAL2858508.1"/>
    </source>
</evidence>
<evidence type="ECO:0000313" key="2">
    <source>
        <dbReference type="Proteomes" id="UP001610446"/>
    </source>
</evidence>
<organism evidence="1 2">
    <name type="scientific">Aspergillus pseudoustus</name>
    <dbReference type="NCBI Taxonomy" id="1810923"/>
    <lineage>
        <taxon>Eukaryota</taxon>
        <taxon>Fungi</taxon>
        <taxon>Dikarya</taxon>
        <taxon>Ascomycota</taxon>
        <taxon>Pezizomycotina</taxon>
        <taxon>Eurotiomycetes</taxon>
        <taxon>Eurotiomycetidae</taxon>
        <taxon>Eurotiales</taxon>
        <taxon>Aspergillaceae</taxon>
        <taxon>Aspergillus</taxon>
        <taxon>Aspergillus subgen. Nidulantes</taxon>
    </lineage>
</organism>
<protein>
    <recommendedName>
        <fullName evidence="3">Up-regulated in Daf-2 domain-containing protein</fullName>
    </recommendedName>
</protein>
<name>A0ABR4L4U0_9EURO</name>
<proteinExistence type="predicted"/>
<reference evidence="1 2" key="1">
    <citation type="submission" date="2024-07" db="EMBL/GenBank/DDBJ databases">
        <title>Section-level genome sequencing and comparative genomics of Aspergillus sections Usti and Cavernicolus.</title>
        <authorList>
            <consortium name="Lawrence Berkeley National Laboratory"/>
            <person name="Nybo J.L."/>
            <person name="Vesth T.C."/>
            <person name="Theobald S."/>
            <person name="Frisvad J.C."/>
            <person name="Larsen T.O."/>
            <person name="Kjaerboelling I."/>
            <person name="Rothschild-Mancinelli K."/>
            <person name="Lyhne E.K."/>
            <person name="Kogle M.E."/>
            <person name="Barry K."/>
            <person name="Clum A."/>
            <person name="Na H."/>
            <person name="Ledsgaard L."/>
            <person name="Lin J."/>
            <person name="Lipzen A."/>
            <person name="Kuo A."/>
            <person name="Riley R."/>
            <person name="Mondo S."/>
            <person name="Labutti K."/>
            <person name="Haridas S."/>
            <person name="Pangalinan J."/>
            <person name="Salamov A.A."/>
            <person name="Simmons B.A."/>
            <person name="Magnuson J.K."/>
            <person name="Chen J."/>
            <person name="Drula E."/>
            <person name="Henrissat B."/>
            <person name="Wiebenga A."/>
            <person name="Lubbers R.J."/>
            <person name="Gomes A.C."/>
            <person name="Makela M.R."/>
            <person name="Stajich J."/>
            <person name="Grigoriev I.V."/>
            <person name="Mortensen U.H."/>
            <person name="De Vries R.P."/>
            <person name="Baker S.E."/>
            <person name="Andersen M.R."/>
        </authorList>
    </citation>
    <scope>NUCLEOTIDE SEQUENCE [LARGE SCALE GENOMIC DNA]</scope>
    <source>
        <strain evidence="1 2">CBS 123904</strain>
    </source>
</reference>
<dbReference type="EMBL" id="JBFXLU010000001">
    <property type="protein sequence ID" value="KAL2858508.1"/>
    <property type="molecule type" value="Genomic_DNA"/>
</dbReference>
<accession>A0ABR4L4U0</accession>
<gene>
    <name evidence="1" type="ORF">BJY01DRAFT_241837</name>
</gene>
<sequence>MRVTEETHDDALVYAADVKTRKPHMIFQATGTSDLPATVVFHNLSWTIDVSTNGEEMPMRPGSKSKLEYSFDSRALGGRWLTWKRSKGSKYFDLDCVDETGEVVYASWRAYKTGSGKKTGRTEILQPAAEVAGDKGFTDELAVTGLANVYVQIMMIVAAA</sequence>
<keyword evidence="2" id="KW-1185">Reference proteome</keyword>
<comment type="caution">
    <text evidence="1">The sequence shown here is derived from an EMBL/GenBank/DDBJ whole genome shotgun (WGS) entry which is preliminary data.</text>
</comment>